<reference evidence="4" key="1">
    <citation type="submission" date="2020-05" db="EMBL/GenBank/DDBJ databases">
        <title>Phylogenomic resolution of chytrid fungi.</title>
        <authorList>
            <person name="Stajich J.E."/>
            <person name="Amses K."/>
            <person name="Simmons R."/>
            <person name="Seto K."/>
            <person name="Myers J."/>
            <person name="Bonds A."/>
            <person name="Quandt C.A."/>
            <person name="Barry K."/>
            <person name="Liu P."/>
            <person name="Grigoriev I."/>
            <person name="Longcore J.E."/>
            <person name="James T.Y."/>
        </authorList>
    </citation>
    <scope>NUCLEOTIDE SEQUENCE</scope>
    <source>
        <strain evidence="4">JEL0513</strain>
    </source>
</reference>
<dbReference type="GO" id="GO:0005737">
    <property type="term" value="C:cytoplasm"/>
    <property type="evidence" value="ECO:0007669"/>
    <property type="project" value="TreeGrafter"/>
</dbReference>
<dbReference type="InterPro" id="IPR008271">
    <property type="entry name" value="Ser/Thr_kinase_AS"/>
</dbReference>
<keyword evidence="1" id="KW-0175">Coiled coil</keyword>
<dbReference type="GO" id="GO:0005524">
    <property type="term" value="F:ATP binding"/>
    <property type="evidence" value="ECO:0007669"/>
    <property type="project" value="InterPro"/>
</dbReference>
<evidence type="ECO:0000259" key="3">
    <source>
        <dbReference type="PROSITE" id="PS50011"/>
    </source>
</evidence>
<feature type="compositionally biased region" description="Polar residues" evidence="2">
    <location>
        <begin position="730"/>
        <end position="739"/>
    </location>
</feature>
<feature type="region of interest" description="Disordered" evidence="2">
    <location>
        <begin position="178"/>
        <end position="220"/>
    </location>
</feature>
<feature type="compositionally biased region" description="Polar residues" evidence="2">
    <location>
        <begin position="605"/>
        <end position="619"/>
    </location>
</feature>
<feature type="compositionally biased region" description="Low complexity" evidence="2">
    <location>
        <begin position="750"/>
        <end position="770"/>
    </location>
</feature>
<dbReference type="PROSITE" id="PS50011">
    <property type="entry name" value="PROTEIN_KINASE_DOM"/>
    <property type="match status" value="1"/>
</dbReference>
<dbReference type="InterPro" id="IPR000719">
    <property type="entry name" value="Prot_kinase_dom"/>
</dbReference>
<feature type="compositionally biased region" description="Low complexity" evidence="2">
    <location>
        <begin position="798"/>
        <end position="813"/>
    </location>
</feature>
<feature type="compositionally biased region" description="Basic and acidic residues" evidence="2">
    <location>
        <begin position="542"/>
        <end position="564"/>
    </location>
</feature>
<feature type="domain" description="Protein kinase" evidence="3">
    <location>
        <begin position="78"/>
        <end position="489"/>
    </location>
</feature>
<feature type="compositionally biased region" description="Low complexity" evidence="2">
    <location>
        <begin position="1083"/>
        <end position="1095"/>
    </location>
</feature>
<sequence length="1104" mass="117703">MGVQGHGQRHGHGGRGPGGGRKKTSILSSTASLTQLGITGGGGGGGATGGSGVAGGGGAAGTGMGIGTLENTGSGSAYQLLAKKGEGAFSTVYAARCLRAPDRGLHERRLHSMSPPLLPVDSLVAVKRIRRAANAAGGTAATATAPMPHQSRTATVTSGATLDSEYFTGSTRRFGRDVALDSGQGVGGGGQAAPKPKGDAAGDNDNDNDNDDGDDGDEADKGLVECDLLRRLTWTTNIFVTGVRPPDEPDDDDPAAASANSRHIVDSEQGLVLGREIGYGGGVVRLFEVIETDDSLFFVMEFCHMDLYHLITSRNGLPTPIVKDLFTQIANAVQFCHENSVYHRDLKPENILIDTSDFSIRLADFGLATDNEWSENIGCGSVRYMSPECLGIRIQVDSSNNEPEKPGYSAIKNDVWSLGVILINLVFARNPWHSPKDKFCRTDYLLLQKPVLIEEFGLSAEFDNVLRRCFDPNPKTRCGVLELRDMVWRISSFTWDGPKTGNDGLEPTPPPLPAEWGAIRKVYLGVEEELPNSDATSSLSDLSRRQKDSLRKLESSIDTNDRHSGQTRKNLTLSMSALQKFLVSDPTEETTTTAAKGVEMKLDDSQLSSLTSGSENISSDDGDYHNLESDNIFKQDFRPNFALRERSSSLNNGSKPSLEHISSNNNNNINGNNNSNPSPILPAARSARPFNFANVSRSFEYDSQQQQAQLRNSNNSAATQFNAQQPLLRNPLYLSTPNGSPHPKLEDHVYPSYSSPHHGPSHNNINSGSNYYQSNSTAPSPQQYSYIMNEYPPSRNNSITPPSGSTTPTSSTTAINKNFAPGINNTPNSNSTAAGYYYSAGTTATTAPTATGRQRTQSNEQQNTVEARAVIAAGLTTPIGISSAYDDLVIGGGGGIAKNLVGPRSIGSGAGAGVRRMSVSSNGSLYDSFGTGGGSEWATQGRIRRASAMPQIKHASFINNNSFVVPGGGGAIPTRVAISSGGGSGIKPGYVGGHAALDEEIYIHGGGVRRGQTLNLNLYQQQLQQQQQQQQQQQSVYHHQQRFSNIAQDDDRASVKTDDSDYNAIFGVHNKRVSSLNRGGAGTKSIGGKSGDSSDYNSVFKGRG</sequence>
<dbReference type="Gene3D" id="1.10.510.10">
    <property type="entry name" value="Transferase(Phosphotransferase) domain 1"/>
    <property type="match status" value="1"/>
</dbReference>
<evidence type="ECO:0000313" key="5">
    <source>
        <dbReference type="Proteomes" id="UP001211907"/>
    </source>
</evidence>
<dbReference type="Pfam" id="PF00069">
    <property type="entry name" value="Pkinase"/>
    <property type="match status" value="1"/>
</dbReference>
<feature type="region of interest" description="Disordered" evidence="2">
    <location>
        <begin position="605"/>
        <end position="627"/>
    </location>
</feature>
<dbReference type="EMBL" id="JADGJH010000220">
    <property type="protein sequence ID" value="KAJ3133394.1"/>
    <property type="molecule type" value="Genomic_DNA"/>
</dbReference>
<feature type="coiled-coil region" evidence="1">
    <location>
        <begin position="1009"/>
        <end position="1036"/>
    </location>
</feature>
<feature type="region of interest" description="Disordered" evidence="2">
    <location>
        <begin position="533"/>
        <end position="569"/>
    </location>
</feature>
<dbReference type="Proteomes" id="UP001211907">
    <property type="component" value="Unassembled WGS sequence"/>
</dbReference>
<evidence type="ECO:0000313" key="4">
    <source>
        <dbReference type="EMBL" id="KAJ3133394.1"/>
    </source>
</evidence>
<proteinExistence type="predicted"/>
<feature type="compositionally biased region" description="Low complexity" evidence="2">
    <location>
        <begin position="661"/>
        <end position="678"/>
    </location>
</feature>
<feature type="region of interest" description="Disordered" evidence="2">
    <location>
        <begin position="730"/>
        <end position="826"/>
    </location>
</feature>
<protein>
    <recommendedName>
        <fullName evidence="3">Protein kinase domain-containing protein</fullName>
    </recommendedName>
</protein>
<dbReference type="AlphaFoldDB" id="A0AAD5T8T1"/>
<organism evidence="4 5">
    <name type="scientific">Physocladia obscura</name>
    <dbReference type="NCBI Taxonomy" id="109957"/>
    <lineage>
        <taxon>Eukaryota</taxon>
        <taxon>Fungi</taxon>
        <taxon>Fungi incertae sedis</taxon>
        <taxon>Chytridiomycota</taxon>
        <taxon>Chytridiomycota incertae sedis</taxon>
        <taxon>Chytridiomycetes</taxon>
        <taxon>Chytridiales</taxon>
        <taxon>Chytriomycetaceae</taxon>
        <taxon>Physocladia</taxon>
    </lineage>
</organism>
<accession>A0AAD5T8T1</accession>
<feature type="compositionally biased region" description="Polar residues" evidence="2">
    <location>
        <begin position="771"/>
        <end position="786"/>
    </location>
</feature>
<dbReference type="PANTHER" id="PTHR24348">
    <property type="entry name" value="SERINE/THREONINE-PROTEIN KINASE UNC-51-RELATED"/>
    <property type="match status" value="1"/>
</dbReference>
<gene>
    <name evidence="4" type="ORF">HK100_004473</name>
</gene>
<dbReference type="SMART" id="SM00220">
    <property type="entry name" value="S_TKc"/>
    <property type="match status" value="1"/>
</dbReference>
<dbReference type="SUPFAM" id="SSF56112">
    <property type="entry name" value="Protein kinase-like (PK-like)"/>
    <property type="match status" value="1"/>
</dbReference>
<dbReference type="InterPro" id="IPR011009">
    <property type="entry name" value="Kinase-like_dom_sf"/>
</dbReference>
<comment type="caution">
    <text evidence="4">The sequence shown here is derived from an EMBL/GenBank/DDBJ whole genome shotgun (WGS) entry which is preliminary data.</text>
</comment>
<feature type="compositionally biased region" description="Acidic residues" evidence="2">
    <location>
        <begin position="202"/>
        <end position="218"/>
    </location>
</feature>
<feature type="region of interest" description="Disordered" evidence="2">
    <location>
        <begin position="1074"/>
        <end position="1104"/>
    </location>
</feature>
<dbReference type="PROSITE" id="PS00108">
    <property type="entry name" value="PROTEIN_KINASE_ST"/>
    <property type="match status" value="1"/>
</dbReference>
<feature type="region of interest" description="Disordered" evidence="2">
    <location>
        <begin position="241"/>
        <end position="261"/>
    </location>
</feature>
<feature type="region of interest" description="Disordered" evidence="2">
    <location>
        <begin position="647"/>
        <end position="684"/>
    </location>
</feature>
<feature type="region of interest" description="Disordered" evidence="2">
    <location>
        <begin position="1"/>
        <end position="25"/>
    </location>
</feature>
<dbReference type="InterPro" id="IPR045269">
    <property type="entry name" value="Atg1-like"/>
</dbReference>
<evidence type="ECO:0000256" key="2">
    <source>
        <dbReference type="SAM" id="MobiDB-lite"/>
    </source>
</evidence>
<keyword evidence="5" id="KW-1185">Reference proteome</keyword>
<feature type="compositionally biased region" description="Low complexity" evidence="2">
    <location>
        <begin position="192"/>
        <end position="201"/>
    </location>
</feature>
<dbReference type="GO" id="GO:0010506">
    <property type="term" value="P:regulation of autophagy"/>
    <property type="evidence" value="ECO:0007669"/>
    <property type="project" value="InterPro"/>
</dbReference>
<evidence type="ECO:0000256" key="1">
    <source>
        <dbReference type="SAM" id="Coils"/>
    </source>
</evidence>
<name>A0AAD5T8T1_9FUNG</name>
<dbReference type="GO" id="GO:0004674">
    <property type="term" value="F:protein serine/threonine kinase activity"/>
    <property type="evidence" value="ECO:0007669"/>
    <property type="project" value="InterPro"/>
</dbReference>
<feature type="region of interest" description="Disordered" evidence="2">
    <location>
        <begin position="137"/>
        <end position="158"/>
    </location>
</feature>